<protein>
    <submittedName>
        <fullName evidence="1">Uncharacterized protein</fullName>
    </submittedName>
</protein>
<keyword evidence="2" id="KW-1185">Reference proteome</keyword>
<sequence length="78" mass="9142">MCMHIHNHAKEFTRVIGGNIRVNLLSTDHEQIKNTIYWAFPDIEEVEIGNSKYFVQDGKIYNATIDYNTKQVIMVKEK</sequence>
<accession>A0A223LF92</accession>
<dbReference type="Proteomes" id="UP000221110">
    <property type="component" value="Segment"/>
</dbReference>
<proteinExistence type="predicted"/>
<evidence type="ECO:0000313" key="2">
    <source>
        <dbReference type="Proteomes" id="UP000221110"/>
    </source>
</evidence>
<evidence type="ECO:0000313" key="1">
    <source>
        <dbReference type="EMBL" id="ASU00708.1"/>
    </source>
</evidence>
<organism evidence="1 2">
    <name type="scientific">Aeromonas phage AS-gz</name>
    <dbReference type="NCBI Taxonomy" id="2026082"/>
    <lineage>
        <taxon>Viruses</taxon>
        <taxon>Duplodnaviria</taxon>
        <taxon>Heunggongvirae</taxon>
        <taxon>Uroviricota</taxon>
        <taxon>Caudoviricetes</taxon>
        <taxon>Pantevenvirales</taxon>
        <taxon>Straboviridae</taxon>
        <taxon>Tulanevirus</taxon>
        <taxon>Tulanevirus asgz</taxon>
    </lineage>
</organism>
<dbReference type="KEGG" id="vg:40089529"/>
<dbReference type="RefSeq" id="YP_009613159.1">
    <property type="nucleotide sequence ID" value="NC_042019.1"/>
</dbReference>
<name>A0A223LF92_9CAUD</name>
<dbReference type="GeneID" id="40089529"/>
<dbReference type="EMBL" id="MF479730">
    <property type="protein sequence ID" value="ASU00708.1"/>
    <property type="molecule type" value="Genomic_DNA"/>
</dbReference>
<reference evidence="1 2" key="1">
    <citation type="submission" date="2017-07" db="EMBL/GenBank/DDBJ databases">
        <title>In vitro design and evaluation of phage cocktails against multidrug-resistant Aeromonas salmonicida.</title>
        <authorList>
            <person name="Chen L."/>
            <person name="Yuan S."/>
            <person name="Ma Y."/>
        </authorList>
    </citation>
    <scope>NUCLEOTIDE SEQUENCE [LARGE SCALE GENOMIC DNA]</scope>
</reference>